<dbReference type="InterPro" id="IPR027417">
    <property type="entry name" value="P-loop_NTPase"/>
</dbReference>
<evidence type="ECO:0000313" key="1">
    <source>
        <dbReference type="EMBL" id="MFD1539345.1"/>
    </source>
</evidence>
<comment type="caution">
    <text evidence="1">The sequence shown here is derived from an EMBL/GenBank/DDBJ whole genome shotgun (WGS) entry which is preliminary data.</text>
</comment>
<dbReference type="RefSeq" id="WP_246651840.1">
    <property type="nucleotide sequence ID" value="NZ_JAHKRM010000012.1"/>
</dbReference>
<evidence type="ECO:0000313" key="2">
    <source>
        <dbReference type="Proteomes" id="UP001597097"/>
    </source>
</evidence>
<proteinExistence type="predicted"/>
<dbReference type="Gene3D" id="3.40.50.300">
    <property type="entry name" value="P-loop containing nucleotide triphosphate hydrolases"/>
    <property type="match status" value="1"/>
</dbReference>
<dbReference type="Pfam" id="PF13671">
    <property type="entry name" value="AAA_33"/>
    <property type="match status" value="1"/>
</dbReference>
<gene>
    <name evidence="1" type="ORF">ACFSJ0_19965</name>
</gene>
<sequence length="200" mass="21418">MAISVPAAPEAAGTLRYPAGSLVILTGLPGAGKTTLLRRLYALDGTESRPVVAGSVVVIDSAQSRLRWSTSLGWAPKPVRTAVVFTTHVWRIGRALRGGSAVIAHNRGCGSVVLHGFAWLARRSAVPFHLLLLDAPPEDALAGQQARGRVVTTRTFAQHHRRWEALLTRVRGGRTGPATGAYVLDRPTADLLEGIHFDVR</sequence>
<dbReference type="EMBL" id="JBHUCM010000017">
    <property type="protein sequence ID" value="MFD1539345.1"/>
    <property type="molecule type" value="Genomic_DNA"/>
</dbReference>
<dbReference type="SUPFAM" id="SSF52540">
    <property type="entry name" value="P-loop containing nucleoside triphosphate hydrolases"/>
    <property type="match status" value="1"/>
</dbReference>
<accession>A0ABW4G9A6</accession>
<name>A0ABW4G9A6_9ACTN</name>
<protein>
    <submittedName>
        <fullName evidence="1">AAA family ATPase</fullName>
    </submittedName>
</protein>
<reference evidence="2" key="1">
    <citation type="journal article" date="2019" name="Int. J. Syst. Evol. Microbiol.">
        <title>The Global Catalogue of Microorganisms (GCM) 10K type strain sequencing project: providing services to taxonomists for standard genome sequencing and annotation.</title>
        <authorList>
            <consortium name="The Broad Institute Genomics Platform"/>
            <consortium name="The Broad Institute Genome Sequencing Center for Infectious Disease"/>
            <person name="Wu L."/>
            <person name="Ma J."/>
        </authorList>
    </citation>
    <scope>NUCLEOTIDE SEQUENCE [LARGE SCALE GENOMIC DNA]</scope>
    <source>
        <strain evidence="2">CGMCC 1.15399</strain>
    </source>
</reference>
<keyword evidence="2" id="KW-1185">Reference proteome</keyword>
<dbReference type="Proteomes" id="UP001597097">
    <property type="component" value="Unassembled WGS sequence"/>
</dbReference>
<organism evidence="1 2">
    <name type="scientific">Nonomuraea guangzhouensis</name>
    <dbReference type="NCBI Taxonomy" id="1291555"/>
    <lineage>
        <taxon>Bacteria</taxon>
        <taxon>Bacillati</taxon>
        <taxon>Actinomycetota</taxon>
        <taxon>Actinomycetes</taxon>
        <taxon>Streptosporangiales</taxon>
        <taxon>Streptosporangiaceae</taxon>
        <taxon>Nonomuraea</taxon>
    </lineage>
</organism>